<dbReference type="PANTHER" id="PTHR40627">
    <property type="entry name" value="INDOLE PRENYLTRANSFERASE TDIB-RELATED"/>
    <property type="match status" value="1"/>
</dbReference>
<evidence type="ECO:0000256" key="2">
    <source>
        <dbReference type="ARBA" id="ARBA00010209"/>
    </source>
</evidence>
<feature type="binding site" evidence="4">
    <location>
        <position position="116"/>
    </location>
    <ligand>
        <name>dimethylallyl diphosphate</name>
        <dbReference type="ChEBI" id="CHEBI:57623"/>
    </ligand>
</feature>
<evidence type="ECO:0000256" key="4">
    <source>
        <dbReference type="PIRSR" id="PIRSR000509-1"/>
    </source>
</evidence>
<feature type="binding site" evidence="4">
    <location>
        <position position="266"/>
    </location>
    <ligand>
        <name>dimethylallyl diphosphate</name>
        <dbReference type="ChEBI" id="CHEBI:57623"/>
    </ligand>
</feature>
<name>A0A9W9V304_PENBR</name>
<feature type="binding site" evidence="4">
    <location>
        <position position="196"/>
    </location>
    <ligand>
        <name>dimethylallyl diphosphate</name>
        <dbReference type="ChEBI" id="CHEBI:57623"/>
    </ligand>
</feature>
<feature type="binding site" evidence="4">
    <location>
        <position position="349"/>
    </location>
    <ligand>
        <name>dimethylallyl diphosphate</name>
        <dbReference type="ChEBI" id="CHEBI:57623"/>
    </ligand>
</feature>
<sequence length="390" mass="43784">MALAFWSSFVSLFPKSWNLEDKSDLTESVVQATTNDDELWNNEVGKMLGIMLEMAGYPDHSREIHCNFFHESVAPSLGQHPRGTGISQWKSFMTDDHTPVELSWCWSSSLETPTVRYSAEPIGKWAGQPADPNNTAASLRLFGDALQLSPEMDLYLHRHFQRSLMASTMIEGAAVQIPQSQSFIAFDLLESTIVVKQYYLPAWRALAEGKSNFALVEEAIRDIPSLGASLLSSFAVFTDFIQSLPIETRPTVEIMAIDCLDPLKSRLKVYIRSQSTTLESVLQILTIGGKAPKTSEEKASLRELWHSIFGLDRQESDEIPLPEKDHRTGGILYYFEFKCGVNIPKTKVYLPVRHYAQDDLQIATGLSEYLGHRGKRLATGSYLEGVQALW</sequence>
<feature type="binding site" evidence="4">
    <location>
        <position position="101"/>
    </location>
    <ligand>
        <name>L-tryptophan</name>
        <dbReference type="ChEBI" id="CHEBI:57912"/>
    </ligand>
</feature>
<comment type="pathway">
    <text evidence="1">Secondary metabolite biosynthesis.</text>
</comment>
<comment type="caution">
    <text evidence="5">The sequence shown here is derived from an EMBL/GenBank/DDBJ whole genome shotgun (WGS) entry which is preliminary data.</text>
</comment>
<dbReference type="Proteomes" id="UP001148299">
    <property type="component" value="Unassembled WGS sequence"/>
</dbReference>
<feature type="binding site" evidence="4">
    <location>
        <position position="198"/>
    </location>
    <ligand>
        <name>dimethylallyl diphosphate</name>
        <dbReference type="ChEBI" id="CHEBI:57623"/>
    </ligand>
</feature>
<dbReference type="InterPro" id="IPR017795">
    <property type="entry name" value="ABBA_NscD-like"/>
</dbReference>
<evidence type="ECO:0000256" key="1">
    <source>
        <dbReference type="ARBA" id="ARBA00005179"/>
    </source>
</evidence>
<protein>
    <submittedName>
        <fullName evidence="5">Aromatic prenyltransferase DMATS type</fullName>
    </submittedName>
</protein>
<dbReference type="CDD" id="cd13929">
    <property type="entry name" value="PT-DMATS_CymD"/>
    <property type="match status" value="1"/>
</dbReference>
<feature type="binding site" evidence="4">
    <location>
        <position position="270"/>
    </location>
    <ligand>
        <name>dimethylallyl diphosphate</name>
        <dbReference type="ChEBI" id="CHEBI:57623"/>
    </ligand>
</feature>
<proteinExistence type="inferred from homology"/>
<dbReference type="GO" id="GO:0016765">
    <property type="term" value="F:transferase activity, transferring alkyl or aryl (other than methyl) groups"/>
    <property type="evidence" value="ECO:0007669"/>
    <property type="project" value="InterPro"/>
</dbReference>
<comment type="similarity">
    <text evidence="2">Belongs to the tryptophan dimethylallyltransferase family.</text>
</comment>
<dbReference type="AlphaFoldDB" id="A0A9W9V304"/>
<keyword evidence="6" id="KW-1185">Reference proteome</keyword>
<dbReference type="InterPro" id="IPR033964">
    <property type="entry name" value="ABBA"/>
</dbReference>
<dbReference type="Pfam" id="PF11991">
    <property type="entry name" value="Trp_DMAT"/>
    <property type="match status" value="1"/>
</dbReference>
<gene>
    <name evidence="5" type="ORF">N7541_000939</name>
</gene>
<accession>A0A9W9V304</accession>
<keyword evidence="3" id="KW-0808">Transferase</keyword>
<organism evidence="5 6">
    <name type="scientific">Penicillium brevicompactum</name>
    <dbReference type="NCBI Taxonomy" id="5074"/>
    <lineage>
        <taxon>Eukaryota</taxon>
        <taxon>Fungi</taxon>
        <taxon>Dikarya</taxon>
        <taxon>Ascomycota</taxon>
        <taxon>Pezizomycotina</taxon>
        <taxon>Eurotiomycetes</taxon>
        <taxon>Eurotiomycetidae</taxon>
        <taxon>Eurotiales</taxon>
        <taxon>Aspergillaceae</taxon>
        <taxon>Penicillium</taxon>
    </lineage>
</organism>
<reference evidence="5" key="2">
    <citation type="journal article" date="2023" name="IMA Fungus">
        <title>Comparative genomic study of the Penicillium genus elucidates a diverse pangenome and 15 lateral gene transfer events.</title>
        <authorList>
            <person name="Petersen C."/>
            <person name="Sorensen T."/>
            <person name="Nielsen M.R."/>
            <person name="Sondergaard T.E."/>
            <person name="Sorensen J.L."/>
            <person name="Fitzpatrick D.A."/>
            <person name="Frisvad J.C."/>
            <person name="Nielsen K.L."/>
        </authorList>
    </citation>
    <scope>NUCLEOTIDE SEQUENCE</scope>
    <source>
        <strain evidence="5">IBT 35675</strain>
    </source>
</reference>
<dbReference type="NCBIfam" id="TIGR03429">
    <property type="entry name" value="arom_pren_DMATS"/>
    <property type="match status" value="1"/>
</dbReference>
<evidence type="ECO:0000313" key="6">
    <source>
        <dbReference type="Proteomes" id="UP001148299"/>
    </source>
</evidence>
<feature type="binding site" evidence="4">
    <location>
        <position position="268"/>
    </location>
    <ligand>
        <name>dimethylallyl diphosphate</name>
        <dbReference type="ChEBI" id="CHEBI:57623"/>
    </ligand>
</feature>
<dbReference type="PIRSF" id="PIRSF000509">
    <property type="entry name" value="Trp_DMAT"/>
    <property type="match status" value="1"/>
</dbReference>
<dbReference type="SFLD" id="SFLDS00036">
    <property type="entry name" value="Aromatic_Prenyltransferase"/>
    <property type="match status" value="1"/>
</dbReference>
<evidence type="ECO:0000256" key="3">
    <source>
        <dbReference type="ARBA" id="ARBA00022679"/>
    </source>
</evidence>
<reference evidence="5" key="1">
    <citation type="submission" date="2022-12" db="EMBL/GenBank/DDBJ databases">
        <authorList>
            <person name="Petersen C."/>
        </authorList>
    </citation>
    <scope>NUCLEOTIDE SEQUENCE</scope>
    <source>
        <strain evidence="5">IBT 35675</strain>
    </source>
</reference>
<dbReference type="InterPro" id="IPR012148">
    <property type="entry name" value="ABBA_DMATS-like"/>
</dbReference>
<evidence type="ECO:0000313" key="5">
    <source>
        <dbReference type="EMBL" id="KAJ5366998.1"/>
    </source>
</evidence>
<dbReference type="EMBL" id="JAPZBR010000001">
    <property type="protein sequence ID" value="KAJ5366998.1"/>
    <property type="molecule type" value="Genomic_DNA"/>
</dbReference>
<dbReference type="PANTHER" id="PTHR40627:SF4">
    <property type="entry name" value="PRENYLTRANSFERASE ASQH1-RELATED"/>
    <property type="match status" value="1"/>
</dbReference>
<dbReference type="GO" id="GO:0009820">
    <property type="term" value="P:alkaloid metabolic process"/>
    <property type="evidence" value="ECO:0007669"/>
    <property type="project" value="InterPro"/>
</dbReference>